<evidence type="ECO:0000313" key="2">
    <source>
        <dbReference type="Proteomes" id="UP000249066"/>
    </source>
</evidence>
<dbReference type="SUPFAM" id="SSF54637">
    <property type="entry name" value="Thioesterase/thiol ester dehydrase-isomerase"/>
    <property type="match status" value="1"/>
</dbReference>
<comment type="caution">
    <text evidence="1">The sequence shown here is derived from an EMBL/GenBank/DDBJ whole genome shotgun (WGS) entry which is preliminary data.</text>
</comment>
<dbReference type="InterPro" id="IPR029069">
    <property type="entry name" value="HotDog_dom_sf"/>
</dbReference>
<dbReference type="Gene3D" id="3.10.129.10">
    <property type="entry name" value="Hotdog Thioesterase"/>
    <property type="match status" value="1"/>
</dbReference>
<accession>A0A2W5A5I3</accession>
<dbReference type="EMBL" id="QFNN01000048">
    <property type="protein sequence ID" value="PZO89733.1"/>
    <property type="molecule type" value="Genomic_DNA"/>
</dbReference>
<gene>
    <name evidence="1" type="ORF">DI623_09200</name>
</gene>
<dbReference type="Proteomes" id="UP000249066">
    <property type="component" value="Unassembled WGS sequence"/>
</dbReference>
<dbReference type="Pfam" id="PF13279">
    <property type="entry name" value="4HBT_2"/>
    <property type="match status" value="1"/>
</dbReference>
<sequence>MSKPEAWRKNAAAYPFSDTTATRYQDLDPHDHINNVAMAALFENGRVRFNRTLVIYKRDDQRWLTAAVNINYLEEAYFPAEITIASGIGEIGNRSWTVYSAAFQQGRCVATCDTVIVISGPEHSRLIDADLRTALEASKVERI</sequence>
<proteinExistence type="predicted"/>
<organism evidence="1 2">
    <name type="scientific">Sphingomonas sanxanigenens</name>
    <dbReference type="NCBI Taxonomy" id="397260"/>
    <lineage>
        <taxon>Bacteria</taxon>
        <taxon>Pseudomonadati</taxon>
        <taxon>Pseudomonadota</taxon>
        <taxon>Alphaproteobacteria</taxon>
        <taxon>Sphingomonadales</taxon>
        <taxon>Sphingomonadaceae</taxon>
        <taxon>Sphingomonas</taxon>
    </lineage>
</organism>
<dbReference type="AlphaFoldDB" id="A0A2W5A5I3"/>
<protein>
    <submittedName>
        <fullName evidence="1">Thioesterase</fullName>
    </submittedName>
</protein>
<evidence type="ECO:0000313" key="1">
    <source>
        <dbReference type="EMBL" id="PZO89733.1"/>
    </source>
</evidence>
<name>A0A2W5A5I3_9SPHN</name>
<dbReference type="CDD" id="cd00586">
    <property type="entry name" value="4HBT"/>
    <property type="match status" value="1"/>
</dbReference>
<reference evidence="1 2" key="1">
    <citation type="submission" date="2017-08" db="EMBL/GenBank/DDBJ databases">
        <title>Infants hospitalized years apart are colonized by the same room-sourced microbial strains.</title>
        <authorList>
            <person name="Brooks B."/>
            <person name="Olm M.R."/>
            <person name="Firek B.A."/>
            <person name="Baker R."/>
            <person name="Thomas B.C."/>
            <person name="Morowitz M.J."/>
            <person name="Banfield J.F."/>
        </authorList>
    </citation>
    <scope>NUCLEOTIDE SEQUENCE [LARGE SCALE GENOMIC DNA]</scope>
    <source>
        <strain evidence="1">S2_018_000_R2_101</strain>
    </source>
</reference>